<dbReference type="Pfam" id="PF07690">
    <property type="entry name" value="MFS_1"/>
    <property type="match status" value="1"/>
</dbReference>
<dbReference type="GO" id="GO:0022857">
    <property type="term" value="F:transmembrane transporter activity"/>
    <property type="evidence" value="ECO:0007669"/>
    <property type="project" value="InterPro"/>
</dbReference>
<feature type="transmembrane region" description="Helical" evidence="6">
    <location>
        <begin position="97"/>
        <end position="115"/>
    </location>
</feature>
<feature type="transmembrane region" description="Helical" evidence="6">
    <location>
        <begin position="121"/>
        <end position="142"/>
    </location>
</feature>
<protein>
    <recommendedName>
        <fullName evidence="7">Major facilitator superfamily (MFS) profile domain-containing protein</fullName>
    </recommendedName>
</protein>
<feature type="transmembrane region" description="Helical" evidence="6">
    <location>
        <begin position="28"/>
        <end position="54"/>
    </location>
</feature>
<feature type="transmembrane region" description="Helical" evidence="6">
    <location>
        <begin position="294"/>
        <end position="316"/>
    </location>
</feature>
<feature type="transmembrane region" description="Helical" evidence="6">
    <location>
        <begin position="188"/>
        <end position="206"/>
    </location>
</feature>
<feature type="domain" description="Major facilitator superfamily (MFS) profile" evidence="7">
    <location>
        <begin position="31"/>
        <end position="520"/>
    </location>
</feature>
<gene>
    <name evidence="8" type="ORF">OIDMADRAFT_45984</name>
</gene>
<evidence type="ECO:0000313" key="9">
    <source>
        <dbReference type="Proteomes" id="UP000054321"/>
    </source>
</evidence>
<accession>A0A0C3GR80</accession>
<dbReference type="PANTHER" id="PTHR23501">
    <property type="entry name" value="MAJOR FACILITATOR SUPERFAMILY"/>
    <property type="match status" value="1"/>
</dbReference>
<dbReference type="OrthoDB" id="10021397at2759"/>
<evidence type="ECO:0000256" key="2">
    <source>
        <dbReference type="ARBA" id="ARBA00007520"/>
    </source>
</evidence>
<feature type="transmembrane region" description="Helical" evidence="6">
    <location>
        <begin position="360"/>
        <end position="380"/>
    </location>
</feature>
<feature type="transmembrane region" description="Helical" evidence="6">
    <location>
        <begin position="154"/>
        <end position="176"/>
    </location>
</feature>
<feature type="transmembrane region" description="Helical" evidence="6">
    <location>
        <begin position="328"/>
        <end position="348"/>
    </location>
</feature>
<feature type="transmembrane region" description="Helical" evidence="6">
    <location>
        <begin position="227"/>
        <end position="246"/>
    </location>
</feature>
<dbReference type="PANTHER" id="PTHR23501:SF193">
    <property type="entry name" value="MULTIDRUG TRANSPORTER, PUTATIVE (AFU_ORTHOLOGUE AFUA_8G00940)-RELATED"/>
    <property type="match status" value="1"/>
</dbReference>
<dbReference type="InParanoid" id="A0A0C3GR80"/>
<dbReference type="EMBL" id="KN832892">
    <property type="protein sequence ID" value="KIM93854.1"/>
    <property type="molecule type" value="Genomic_DNA"/>
</dbReference>
<dbReference type="InterPro" id="IPR036259">
    <property type="entry name" value="MFS_trans_sf"/>
</dbReference>
<organism evidence="8 9">
    <name type="scientific">Oidiodendron maius (strain Zn)</name>
    <dbReference type="NCBI Taxonomy" id="913774"/>
    <lineage>
        <taxon>Eukaryota</taxon>
        <taxon>Fungi</taxon>
        <taxon>Dikarya</taxon>
        <taxon>Ascomycota</taxon>
        <taxon>Pezizomycotina</taxon>
        <taxon>Leotiomycetes</taxon>
        <taxon>Leotiomycetes incertae sedis</taxon>
        <taxon>Myxotrichaceae</taxon>
        <taxon>Oidiodendron</taxon>
    </lineage>
</organism>
<dbReference type="InterPro" id="IPR020846">
    <property type="entry name" value="MFS_dom"/>
</dbReference>
<keyword evidence="5 6" id="KW-0472">Membrane</keyword>
<evidence type="ECO:0000259" key="7">
    <source>
        <dbReference type="PROSITE" id="PS50850"/>
    </source>
</evidence>
<dbReference type="InterPro" id="IPR011701">
    <property type="entry name" value="MFS"/>
</dbReference>
<dbReference type="AlphaFoldDB" id="A0A0C3GR80"/>
<keyword evidence="4 6" id="KW-1133">Transmembrane helix</keyword>
<name>A0A0C3GR80_OIDMZ</name>
<feature type="transmembrane region" description="Helical" evidence="6">
    <location>
        <begin position="420"/>
        <end position="442"/>
    </location>
</feature>
<dbReference type="GO" id="GO:0005886">
    <property type="term" value="C:plasma membrane"/>
    <property type="evidence" value="ECO:0007669"/>
    <property type="project" value="TreeGrafter"/>
</dbReference>
<keyword evidence="3 6" id="KW-0812">Transmembrane</keyword>
<evidence type="ECO:0000256" key="3">
    <source>
        <dbReference type="ARBA" id="ARBA00022692"/>
    </source>
</evidence>
<evidence type="ECO:0000256" key="6">
    <source>
        <dbReference type="SAM" id="Phobius"/>
    </source>
</evidence>
<reference evidence="9" key="2">
    <citation type="submission" date="2015-01" db="EMBL/GenBank/DDBJ databases">
        <title>Evolutionary Origins and Diversification of the Mycorrhizal Mutualists.</title>
        <authorList>
            <consortium name="DOE Joint Genome Institute"/>
            <consortium name="Mycorrhizal Genomics Consortium"/>
            <person name="Kohler A."/>
            <person name="Kuo A."/>
            <person name="Nagy L.G."/>
            <person name="Floudas D."/>
            <person name="Copeland A."/>
            <person name="Barry K.W."/>
            <person name="Cichocki N."/>
            <person name="Veneault-Fourrey C."/>
            <person name="LaButti K."/>
            <person name="Lindquist E.A."/>
            <person name="Lipzen A."/>
            <person name="Lundell T."/>
            <person name="Morin E."/>
            <person name="Murat C."/>
            <person name="Riley R."/>
            <person name="Ohm R."/>
            <person name="Sun H."/>
            <person name="Tunlid A."/>
            <person name="Henrissat B."/>
            <person name="Grigoriev I.V."/>
            <person name="Hibbett D.S."/>
            <person name="Martin F."/>
        </authorList>
    </citation>
    <scope>NUCLEOTIDE SEQUENCE [LARGE SCALE GENOMIC DNA]</scope>
    <source>
        <strain evidence="9">Zn</strain>
    </source>
</reference>
<dbReference type="Gene3D" id="1.20.1250.20">
    <property type="entry name" value="MFS general substrate transporter like domains"/>
    <property type="match status" value="1"/>
</dbReference>
<feature type="transmembrane region" description="Helical" evidence="6">
    <location>
        <begin position="498"/>
        <end position="517"/>
    </location>
</feature>
<dbReference type="HOGENOM" id="CLU_000960_22_1_1"/>
<proteinExistence type="inferred from homology"/>
<evidence type="ECO:0000313" key="8">
    <source>
        <dbReference type="EMBL" id="KIM93854.1"/>
    </source>
</evidence>
<dbReference type="SUPFAM" id="SSF103473">
    <property type="entry name" value="MFS general substrate transporter"/>
    <property type="match status" value="1"/>
</dbReference>
<dbReference type="Proteomes" id="UP000054321">
    <property type="component" value="Unassembled WGS sequence"/>
</dbReference>
<evidence type="ECO:0000256" key="1">
    <source>
        <dbReference type="ARBA" id="ARBA00004141"/>
    </source>
</evidence>
<evidence type="ECO:0000256" key="4">
    <source>
        <dbReference type="ARBA" id="ARBA00022989"/>
    </source>
</evidence>
<reference evidence="8 9" key="1">
    <citation type="submission" date="2014-04" db="EMBL/GenBank/DDBJ databases">
        <authorList>
            <consortium name="DOE Joint Genome Institute"/>
            <person name="Kuo A."/>
            <person name="Martino E."/>
            <person name="Perotto S."/>
            <person name="Kohler A."/>
            <person name="Nagy L.G."/>
            <person name="Floudas D."/>
            <person name="Copeland A."/>
            <person name="Barry K.W."/>
            <person name="Cichocki N."/>
            <person name="Veneault-Fourrey C."/>
            <person name="LaButti K."/>
            <person name="Lindquist E.A."/>
            <person name="Lipzen A."/>
            <person name="Lundell T."/>
            <person name="Morin E."/>
            <person name="Murat C."/>
            <person name="Sun H."/>
            <person name="Tunlid A."/>
            <person name="Henrissat B."/>
            <person name="Grigoriev I.V."/>
            <person name="Hibbett D.S."/>
            <person name="Martin F."/>
            <person name="Nordberg H.P."/>
            <person name="Cantor M.N."/>
            <person name="Hua S.X."/>
        </authorList>
    </citation>
    <scope>NUCLEOTIDE SEQUENCE [LARGE SCALE GENOMIC DNA]</scope>
    <source>
        <strain evidence="8 9">Zn</strain>
    </source>
</reference>
<keyword evidence="9" id="KW-1185">Reference proteome</keyword>
<comment type="similarity">
    <text evidence="2">Belongs to the major facilitator superfamily. TCR/Tet family.</text>
</comment>
<comment type="subcellular location">
    <subcellularLocation>
        <location evidence="1">Membrane</location>
        <topology evidence="1">Multi-pass membrane protein</topology>
    </subcellularLocation>
</comment>
<dbReference type="CDD" id="cd17502">
    <property type="entry name" value="MFS_Azr1_MDR_like"/>
    <property type="match status" value="1"/>
</dbReference>
<dbReference type="PROSITE" id="PS50850">
    <property type="entry name" value="MFS"/>
    <property type="match status" value="1"/>
</dbReference>
<evidence type="ECO:0000256" key="5">
    <source>
        <dbReference type="ARBA" id="ARBA00023136"/>
    </source>
</evidence>
<feature type="transmembrane region" description="Helical" evidence="6">
    <location>
        <begin position="252"/>
        <end position="273"/>
    </location>
</feature>
<feature type="transmembrane region" description="Helical" evidence="6">
    <location>
        <begin position="66"/>
        <end position="85"/>
    </location>
</feature>
<sequence>MTNSNCDDGRVDEPVVSNTLVYLSGYQLYLVVLAVSLAGFLYSLDITIITTAIPVITTHFHSIKDIGWYGSAYLITLCACTPLMGKIYQFYHSKTTFFTFVFIFEIGSLVCGVAPSSTAFIIGRAVAGIGGAGLFSGGLTIVSTTSTKEQRPKILALVYAFSMLGTVVGPILGGAITQKASWRWCFYINLPAGGVALAAISLIRISDIRDKSNTDATLYETINRLDPIGFCLFAPTCIMLLLSLQWGGSTYAWHSSTIIGLFIGSAVSLIAFCMWESQRGDSAMVPPSILSQRVVYSSCIVNISQYASLQIFAYYLPVWFQTVLGVSPIMSGVYFMATAVPLITALMLTATIASKMGNPAVYALIGNALAAIGTGLMSMFTPFSRTGMWVGYQILSGVGRGITLQQPIIAVQQNLESSKISVGTAMVVFCQFFSGALFLALAETDLSSTLKLALVQYAPGVNATLVFDAGATGVREAVTSDQLPGMLVAYNRAIRNTFYIGAAASAFAVLASAGMGFKNTRTLKHGTAAAPAKTAEPTAEV</sequence>